<sequence>MRGSDFRGAKHAPARIEPEVGQGAEYGTECAHSRLACGVSQTPRAGFHVARGTGGGGEESSDILDDHQARVEGFDGTDDVQPQTGPGAISQSGATAGDRDVFDRGTRPSGRTPPGHRPSSRP</sequence>
<proteinExistence type="predicted"/>
<reference evidence="2" key="1">
    <citation type="journal article" date="2014" name="Int. J. Syst. Evol. Microbiol.">
        <title>Complete genome sequence of Corynebacterium casei LMG S-19264T (=DSM 44701T), isolated from a smear-ripened cheese.</title>
        <authorList>
            <consortium name="US DOE Joint Genome Institute (JGI-PGF)"/>
            <person name="Walter F."/>
            <person name="Albersmeier A."/>
            <person name="Kalinowski J."/>
            <person name="Ruckert C."/>
        </authorList>
    </citation>
    <scope>NUCLEOTIDE SEQUENCE</scope>
    <source>
        <strain evidence="2">JCM 3172</strain>
    </source>
</reference>
<organism evidence="2 3">
    <name type="scientific">Streptomyces purpureus</name>
    <dbReference type="NCBI Taxonomy" id="1951"/>
    <lineage>
        <taxon>Bacteria</taxon>
        <taxon>Bacillati</taxon>
        <taxon>Actinomycetota</taxon>
        <taxon>Actinomycetes</taxon>
        <taxon>Kitasatosporales</taxon>
        <taxon>Streptomycetaceae</taxon>
        <taxon>Streptomyces</taxon>
    </lineage>
</organism>
<feature type="compositionally biased region" description="Polar residues" evidence="1">
    <location>
        <begin position="80"/>
        <end position="94"/>
    </location>
</feature>
<dbReference type="Proteomes" id="UP000619486">
    <property type="component" value="Unassembled WGS sequence"/>
</dbReference>
<feature type="region of interest" description="Disordered" evidence="1">
    <location>
        <begin position="1"/>
        <end position="22"/>
    </location>
</feature>
<keyword evidence="3" id="KW-1185">Reference proteome</keyword>
<evidence type="ECO:0000256" key="1">
    <source>
        <dbReference type="SAM" id="MobiDB-lite"/>
    </source>
</evidence>
<dbReference type="AlphaFoldDB" id="A0A918H0J7"/>
<feature type="compositionally biased region" description="Basic and acidic residues" evidence="1">
    <location>
        <begin position="97"/>
        <end position="106"/>
    </location>
</feature>
<feature type="compositionally biased region" description="Basic and acidic residues" evidence="1">
    <location>
        <begin position="1"/>
        <end position="18"/>
    </location>
</feature>
<feature type="region of interest" description="Disordered" evidence="1">
    <location>
        <begin position="40"/>
        <end position="122"/>
    </location>
</feature>
<reference evidence="2" key="2">
    <citation type="submission" date="2020-09" db="EMBL/GenBank/DDBJ databases">
        <authorList>
            <person name="Sun Q."/>
            <person name="Ohkuma M."/>
        </authorList>
    </citation>
    <scope>NUCLEOTIDE SEQUENCE</scope>
    <source>
        <strain evidence="2">JCM 3172</strain>
    </source>
</reference>
<gene>
    <name evidence="2" type="ORF">GCM10014713_19180</name>
</gene>
<protein>
    <submittedName>
        <fullName evidence="2">Uncharacterized protein</fullName>
    </submittedName>
</protein>
<evidence type="ECO:0000313" key="2">
    <source>
        <dbReference type="EMBL" id="GGT26252.1"/>
    </source>
</evidence>
<dbReference type="EMBL" id="BMQQ01000005">
    <property type="protein sequence ID" value="GGT26252.1"/>
    <property type="molecule type" value="Genomic_DNA"/>
</dbReference>
<comment type="caution">
    <text evidence="2">The sequence shown here is derived from an EMBL/GenBank/DDBJ whole genome shotgun (WGS) entry which is preliminary data.</text>
</comment>
<accession>A0A918H0J7</accession>
<feature type="compositionally biased region" description="Basic and acidic residues" evidence="1">
    <location>
        <begin position="64"/>
        <end position="73"/>
    </location>
</feature>
<name>A0A918H0J7_9ACTN</name>
<evidence type="ECO:0000313" key="3">
    <source>
        <dbReference type="Proteomes" id="UP000619486"/>
    </source>
</evidence>